<keyword evidence="2" id="KW-0436">Ligase</keyword>
<evidence type="ECO:0000313" key="2">
    <source>
        <dbReference type="EMBL" id="QBK87564.1"/>
    </source>
</evidence>
<gene>
    <name evidence="2" type="ORF">LCMAC201_04770</name>
</gene>
<keyword evidence="2" id="KW-0418">Kinase</keyword>
<sequence length="425" mass="49205">MEQHQINNELVVSTDRRFLSRDPATPELLKSVGVGVEWTEYIRVLDRQNKLALLHYVNTWVSSTDHTINETPLKDIGHVRGIIVDTDTGKIICRSFPYTPEVSSENTERIGSIFPQDLSEASVYTACEGTVIRLFWYGEEWNISTHRKIDANNSYWAGPTFGSMFRELRGFSLDDLDKNYCYAFLMSHNGNRLVYKITKPQLMLIAIYDYSKQCFLSDTEMEPVRLSGCVYPSPVIDINTITDLREAVDELEKFASYNHAGIIVIPDSQDPRPIKIVNATYNSIRDARGNESSIRTRYIQLRGTTEGKLLIKWFAEPDQEIFDDAEKEIDKLVLSLHIMYMNRYVHKNFARLPKEEFVTLQNCHTWHTSDRSNIVTVAKVREYLDTIPTYYLLLMLNRQRREKRKAEREAQSTVMTADSPEFVPN</sequence>
<protein>
    <submittedName>
        <fullName evidence="2">RNA ligase with polynucleotide kinase domain</fullName>
    </submittedName>
</protein>
<name>A0A481YYE5_9VIRU</name>
<dbReference type="GO" id="GO:0016874">
    <property type="term" value="F:ligase activity"/>
    <property type="evidence" value="ECO:0007669"/>
    <property type="project" value="UniProtKB-KW"/>
</dbReference>
<proteinExistence type="predicted"/>
<dbReference type="EMBL" id="MK500358">
    <property type="protein sequence ID" value="QBK87564.1"/>
    <property type="molecule type" value="Genomic_DNA"/>
</dbReference>
<accession>A0A481YYE5</accession>
<reference evidence="2" key="1">
    <citation type="journal article" date="2019" name="MBio">
        <title>Virus Genomes from Deep Sea Sediments Expand the Ocean Megavirome and Support Independent Origins of Viral Gigantism.</title>
        <authorList>
            <person name="Backstrom D."/>
            <person name="Yutin N."/>
            <person name="Jorgensen S.L."/>
            <person name="Dharamshi J."/>
            <person name="Homa F."/>
            <person name="Zaremba-Niedwiedzka K."/>
            <person name="Spang A."/>
            <person name="Wolf Y.I."/>
            <person name="Koonin E.V."/>
            <person name="Ettema T.J."/>
        </authorList>
    </citation>
    <scope>NUCLEOTIDE SEQUENCE</scope>
</reference>
<keyword evidence="2" id="KW-0808">Transferase</keyword>
<organism evidence="2">
    <name type="scientific">Marseillevirus LCMAC201</name>
    <dbReference type="NCBI Taxonomy" id="2506605"/>
    <lineage>
        <taxon>Viruses</taxon>
        <taxon>Varidnaviria</taxon>
        <taxon>Bamfordvirae</taxon>
        <taxon>Nucleocytoviricota</taxon>
        <taxon>Megaviricetes</taxon>
        <taxon>Pimascovirales</taxon>
        <taxon>Pimascovirales incertae sedis</taxon>
        <taxon>Marseilleviridae</taxon>
    </lineage>
</organism>
<dbReference type="GO" id="GO:0016301">
    <property type="term" value="F:kinase activity"/>
    <property type="evidence" value="ECO:0007669"/>
    <property type="project" value="UniProtKB-KW"/>
</dbReference>
<feature type="region of interest" description="Disordered" evidence="1">
    <location>
        <begin position="405"/>
        <end position="425"/>
    </location>
</feature>
<evidence type="ECO:0000256" key="1">
    <source>
        <dbReference type="SAM" id="MobiDB-lite"/>
    </source>
</evidence>